<gene>
    <name evidence="2" type="ORF">HJG63_001706</name>
</gene>
<evidence type="ECO:0000313" key="3">
    <source>
        <dbReference type="Proteomes" id="UP000593571"/>
    </source>
</evidence>
<organism evidence="2 3">
    <name type="scientific">Rousettus aegyptiacus</name>
    <name type="common">Egyptian fruit bat</name>
    <name type="synonym">Pteropus aegyptiacus</name>
    <dbReference type="NCBI Taxonomy" id="9407"/>
    <lineage>
        <taxon>Eukaryota</taxon>
        <taxon>Metazoa</taxon>
        <taxon>Chordata</taxon>
        <taxon>Craniata</taxon>
        <taxon>Vertebrata</taxon>
        <taxon>Euteleostomi</taxon>
        <taxon>Mammalia</taxon>
        <taxon>Eutheria</taxon>
        <taxon>Laurasiatheria</taxon>
        <taxon>Chiroptera</taxon>
        <taxon>Yinpterochiroptera</taxon>
        <taxon>Pteropodoidea</taxon>
        <taxon>Pteropodidae</taxon>
        <taxon>Rousettinae</taxon>
        <taxon>Rousettus</taxon>
    </lineage>
</organism>
<evidence type="ECO:0000259" key="1">
    <source>
        <dbReference type="Pfam" id="PF24160"/>
    </source>
</evidence>
<name>A0A7J8EWV6_ROUAE</name>
<proteinExistence type="predicted"/>
<comment type="caution">
    <text evidence="2">The sequence shown here is derived from an EMBL/GenBank/DDBJ whole genome shotgun (WGS) entry which is preliminary data.</text>
</comment>
<accession>A0A7J8EWV6</accession>
<feature type="domain" description="Root UVB sensitive protein C-terminal" evidence="1">
    <location>
        <begin position="26"/>
        <end position="124"/>
    </location>
</feature>
<dbReference type="AlphaFoldDB" id="A0A7J8EWV6"/>
<dbReference type="Pfam" id="PF24160">
    <property type="entry name" value="UVB_sens_C"/>
    <property type="match status" value="1"/>
</dbReference>
<dbReference type="InterPro" id="IPR055412">
    <property type="entry name" value="UVB_sens_C"/>
</dbReference>
<dbReference type="Proteomes" id="UP000593571">
    <property type="component" value="Unassembled WGS sequence"/>
</dbReference>
<evidence type="ECO:0000313" key="2">
    <source>
        <dbReference type="EMBL" id="KAF6439890.1"/>
    </source>
</evidence>
<protein>
    <recommendedName>
        <fullName evidence="1">Root UVB sensitive protein C-terminal domain-containing protein</fullName>
    </recommendedName>
</protein>
<dbReference type="EMBL" id="JACASE010000008">
    <property type="protein sequence ID" value="KAF6439890.1"/>
    <property type="molecule type" value="Genomic_DNA"/>
</dbReference>
<sequence length="184" mass="20641">MPVQLTRCDGYSCLCFLPHSTLLPFSVFELQQLIEGHQEPYLLHWDQSRNEVQVVLSQMAGTETILRAATHGLVLGALQENGPLPAELEKLRNQVRAGLEKESWVIVKETHQVLDKLFPKFLKGNILQTPGHLIPSLQGPCLRLSPPLHLRGGRSGFSLSLSLGLSFLVCKIERLGWPLRLYQC</sequence>
<keyword evidence="3" id="KW-1185">Reference proteome</keyword>
<reference evidence="2 3" key="1">
    <citation type="journal article" date="2020" name="Nature">
        <title>Six reference-quality genomes reveal evolution of bat adaptations.</title>
        <authorList>
            <person name="Jebb D."/>
            <person name="Huang Z."/>
            <person name="Pippel M."/>
            <person name="Hughes G.M."/>
            <person name="Lavrichenko K."/>
            <person name="Devanna P."/>
            <person name="Winkler S."/>
            <person name="Jermiin L.S."/>
            <person name="Skirmuntt E.C."/>
            <person name="Katzourakis A."/>
            <person name="Burkitt-Gray L."/>
            <person name="Ray D.A."/>
            <person name="Sullivan K.A.M."/>
            <person name="Roscito J.G."/>
            <person name="Kirilenko B.M."/>
            <person name="Davalos L.M."/>
            <person name="Corthals A.P."/>
            <person name="Power M.L."/>
            <person name="Jones G."/>
            <person name="Ransome R.D."/>
            <person name="Dechmann D.K.N."/>
            <person name="Locatelli A.G."/>
            <person name="Puechmaille S.J."/>
            <person name="Fedrigo O."/>
            <person name="Jarvis E.D."/>
            <person name="Hiller M."/>
            <person name="Vernes S.C."/>
            <person name="Myers E.W."/>
            <person name="Teeling E.C."/>
        </authorList>
    </citation>
    <scope>NUCLEOTIDE SEQUENCE [LARGE SCALE GENOMIC DNA]</scope>
    <source>
        <strain evidence="2">MRouAeg1</strain>
        <tissue evidence="2">Muscle</tissue>
    </source>
</reference>